<evidence type="ECO:0000313" key="1">
    <source>
        <dbReference type="EMBL" id="CAB5195156.1"/>
    </source>
</evidence>
<gene>
    <name evidence="1" type="ORF">UFOVP167_57</name>
</gene>
<dbReference type="EMBL" id="LR798222">
    <property type="protein sequence ID" value="CAB5195156.1"/>
    <property type="molecule type" value="Genomic_DNA"/>
</dbReference>
<proteinExistence type="predicted"/>
<name>A0A6J7WCL4_9CAUD</name>
<reference evidence="1" key="1">
    <citation type="submission" date="2020-05" db="EMBL/GenBank/DDBJ databases">
        <authorList>
            <person name="Chiriac C."/>
            <person name="Salcher M."/>
            <person name="Ghai R."/>
            <person name="Kavagutti S V."/>
        </authorList>
    </citation>
    <scope>NUCLEOTIDE SEQUENCE</scope>
</reference>
<sequence>MSKLQRDQAGNLYPAIIGKFGTTQVLTAGATSSQSTAFGNETTLIRIATSNLTGAGAHIHVKVNSNPTADGTTCAIVPCGLIEYVVVAPNDKIAVLRGGGTDVSVSITEITNA</sequence>
<organism evidence="1">
    <name type="scientific">uncultured Caudovirales phage</name>
    <dbReference type="NCBI Taxonomy" id="2100421"/>
    <lineage>
        <taxon>Viruses</taxon>
        <taxon>Duplodnaviria</taxon>
        <taxon>Heunggongvirae</taxon>
        <taxon>Uroviricota</taxon>
        <taxon>Caudoviricetes</taxon>
        <taxon>Peduoviridae</taxon>
        <taxon>Maltschvirus</taxon>
        <taxon>Maltschvirus maltsch</taxon>
    </lineage>
</organism>
<accession>A0A6J7WCL4</accession>
<protein>
    <submittedName>
        <fullName evidence="1">Uncharacterized protein</fullName>
    </submittedName>
</protein>